<dbReference type="EMBL" id="DYUZ01000017">
    <property type="protein sequence ID" value="HJG37077.1"/>
    <property type="molecule type" value="Genomic_DNA"/>
</dbReference>
<evidence type="ECO:0008006" key="4">
    <source>
        <dbReference type="Google" id="ProtNLM"/>
    </source>
</evidence>
<feature type="chain" id="PRO_5039227050" description="YD repeat-containing protein" evidence="1">
    <location>
        <begin position="21"/>
        <end position="539"/>
    </location>
</feature>
<dbReference type="AlphaFoldDB" id="A0A921ISR4"/>
<proteinExistence type="predicted"/>
<protein>
    <recommendedName>
        <fullName evidence="4">YD repeat-containing protein</fullName>
    </recommendedName>
</protein>
<reference evidence="2" key="1">
    <citation type="journal article" date="2021" name="PeerJ">
        <title>Extensive microbial diversity within the chicken gut microbiome revealed by metagenomics and culture.</title>
        <authorList>
            <person name="Gilroy R."/>
            <person name="Ravi A."/>
            <person name="Getino M."/>
            <person name="Pursley I."/>
            <person name="Horton D.L."/>
            <person name="Alikhan N.F."/>
            <person name="Baker D."/>
            <person name="Gharbi K."/>
            <person name="Hall N."/>
            <person name="Watson M."/>
            <person name="Adriaenssens E.M."/>
            <person name="Foster-Nyarko E."/>
            <person name="Jarju S."/>
            <person name="Secka A."/>
            <person name="Antonio M."/>
            <person name="Oren A."/>
            <person name="Chaudhuri R.R."/>
            <person name="La Ragione R."/>
            <person name="Hildebrand F."/>
            <person name="Pallen M.J."/>
        </authorList>
    </citation>
    <scope>NUCLEOTIDE SEQUENCE</scope>
    <source>
        <strain evidence="2">ChiHjej13B12-9602</strain>
    </source>
</reference>
<sequence>MVGRMLMAGRVRTWAVVALCAVSLALPIAGCGHSEGQTDGELPDPDMPYGVQTSVEAHRFVDGIDGISTGESTWNERREEARWRTTSHETYTAEITPDGVGEFRATSQVAYGYDDDNRMVFMDTYGEAGEHLSLITWEYDGSQVIEEEAQYNNGEELSRQITTTVEEEDGSSLSETRDADGNMLSSLETTVGQDGDGSTETVVTRDGSGAILSTIVRQLDDAGNVTSYRIYQGDPETTSVYAETKIEYDDDGRMLSSVRSPMDVSYSGYDVWQIYSTYPDFGEVTFQTTGMPGDSTPHSFWLSSYDERGNLTYCFEDTDPSSKSGASMTTTNIDYDGFGNPTEMVKQEGGATVEKRAFDYDDYGNLLSVATVTFIGPEMPTQVKIDVYGYAGDDDDVIESVDPATVEIPEYTEDDNTYLLIYAQGTDFVEPMMDGGAWVFQYREPDEETMMPAGLVSVSLGSVRSGQELSVGTFDEGGMAYDTLAQAQCYTGPDGSVYVATYGGSHFVMRPSGEGTMEVKGALYDGTPIDAVAEWDATW</sequence>
<dbReference type="Proteomes" id="UP000753256">
    <property type="component" value="Unassembled WGS sequence"/>
</dbReference>
<name>A0A921ISR4_9ACTN</name>
<evidence type="ECO:0000313" key="3">
    <source>
        <dbReference type="Proteomes" id="UP000753256"/>
    </source>
</evidence>
<evidence type="ECO:0000313" key="2">
    <source>
        <dbReference type="EMBL" id="HJG37077.1"/>
    </source>
</evidence>
<comment type="caution">
    <text evidence="2">The sequence shown here is derived from an EMBL/GenBank/DDBJ whole genome shotgun (WGS) entry which is preliminary data.</text>
</comment>
<gene>
    <name evidence="2" type="ORF">K8V70_04335</name>
</gene>
<keyword evidence="1" id="KW-0732">Signal</keyword>
<accession>A0A921ISR4</accession>
<dbReference type="Gene3D" id="2.180.10.10">
    <property type="entry name" value="RHS repeat-associated core"/>
    <property type="match status" value="1"/>
</dbReference>
<feature type="signal peptide" evidence="1">
    <location>
        <begin position="1"/>
        <end position="20"/>
    </location>
</feature>
<dbReference type="RefSeq" id="WP_273189618.1">
    <property type="nucleotide sequence ID" value="NZ_DYUZ01000017.1"/>
</dbReference>
<evidence type="ECO:0000256" key="1">
    <source>
        <dbReference type="SAM" id="SignalP"/>
    </source>
</evidence>
<reference evidence="2" key="2">
    <citation type="submission" date="2021-09" db="EMBL/GenBank/DDBJ databases">
        <authorList>
            <person name="Gilroy R."/>
        </authorList>
    </citation>
    <scope>NUCLEOTIDE SEQUENCE</scope>
    <source>
        <strain evidence="2">ChiHjej13B12-9602</strain>
    </source>
</reference>
<organism evidence="2 3">
    <name type="scientific">Enorma phocaeensis</name>
    <dbReference type="NCBI Taxonomy" id="1871019"/>
    <lineage>
        <taxon>Bacteria</taxon>
        <taxon>Bacillati</taxon>
        <taxon>Actinomycetota</taxon>
        <taxon>Coriobacteriia</taxon>
        <taxon>Coriobacteriales</taxon>
        <taxon>Coriobacteriaceae</taxon>
        <taxon>Enorma</taxon>
    </lineage>
</organism>